<organism evidence="1">
    <name type="scientific">Tanacetum cinerariifolium</name>
    <name type="common">Dalmatian daisy</name>
    <name type="synonym">Chrysanthemum cinerariifolium</name>
    <dbReference type="NCBI Taxonomy" id="118510"/>
    <lineage>
        <taxon>Eukaryota</taxon>
        <taxon>Viridiplantae</taxon>
        <taxon>Streptophyta</taxon>
        <taxon>Embryophyta</taxon>
        <taxon>Tracheophyta</taxon>
        <taxon>Spermatophyta</taxon>
        <taxon>Magnoliopsida</taxon>
        <taxon>eudicotyledons</taxon>
        <taxon>Gunneridae</taxon>
        <taxon>Pentapetalae</taxon>
        <taxon>asterids</taxon>
        <taxon>campanulids</taxon>
        <taxon>Asterales</taxon>
        <taxon>Asteraceae</taxon>
        <taxon>Asteroideae</taxon>
        <taxon>Anthemideae</taxon>
        <taxon>Anthemidinae</taxon>
        <taxon>Tanacetum</taxon>
    </lineage>
</organism>
<reference evidence="1" key="1">
    <citation type="journal article" date="2019" name="Sci. Rep.">
        <title>Draft genome of Tanacetum cinerariifolium, the natural source of mosquito coil.</title>
        <authorList>
            <person name="Yamashiro T."/>
            <person name="Shiraishi A."/>
            <person name="Satake H."/>
            <person name="Nakayama K."/>
        </authorList>
    </citation>
    <scope>NUCLEOTIDE SEQUENCE</scope>
</reference>
<name>A0A6L2KUA0_TANCI</name>
<gene>
    <name evidence="1" type="ORF">Tci_025149</name>
</gene>
<dbReference type="EMBL" id="BKCJ010003131">
    <property type="protein sequence ID" value="GEU53171.1"/>
    <property type="molecule type" value="Genomic_DNA"/>
</dbReference>
<protein>
    <submittedName>
        <fullName evidence="1">Zf-CCHC domain-containing protein/UBN2 domain-containing protein</fullName>
    </submittedName>
</protein>
<evidence type="ECO:0000313" key="1">
    <source>
        <dbReference type="EMBL" id="GEU53171.1"/>
    </source>
</evidence>
<sequence length="154" mass="16927">MAQENYVEGCSMKKPPLLKPNRAKVTAIEEAKDLATLPLDEIIRNLEVYEMVLDNDGVGSKTTKEKVKSLALKAKVTRDQTSNDSDSQWVIGSNTKIVLLVVVIDLEKAIIIALGTKVVKALSQRRIVTIFSIEGHFASECRKPKENMAFIGGA</sequence>
<proteinExistence type="predicted"/>
<comment type="caution">
    <text evidence="1">The sequence shown here is derived from an EMBL/GenBank/DDBJ whole genome shotgun (WGS) entry which is preliminary data.</text>
</comment>
<accession>A0A6L2KUA0</accession>
<dbReference type="AlphaFoldDB" id="A0A6L2KUA0"/>